<organism evidence="1">
    <name type="scientific">Cacopsylla melanoneura</name>
    <dbReference type="NCBI Taxonomy" id="428564"/>
    <lineage>
        <taxon>Eukaryota</taxon>
        <taxon>Metazoa</taxon>
        <taxon>Ecdysozoa</taxon>
        <taxon>Arthropoda</taxon>
        <taxon>Hexapoda</taxon>
        <taxon>Insecta</taxon>
        <taxon>Pterygota</taxon>
        <taxon>Neoptera</taxon>
        <taxon>Paraneoptera</taxon>
        <taxon>Hemiptera</taxon>
        <taxon>Sternorrhyncha</taxon>
        <taxon>Psylloidea</taxon>
        <taxon>Psyllidae</taxon>
        <taxon>Psyllinae</taxon>
        <taxon>Cacopsylla</taxon>
    </lineage>
</organism>
<dbReference type="AlphaFoldDB" id="A0A8D8X6Y1"/>
<sequence>MISLINNNSKIFKVAANIINCKFYKVIAIYRVVLNLFRLVSSFQQCPQVFEIFHFKTTFFRLTSLVWCSFVRSTHFWTKNVSRTYHLDEFRVPRYLDLLDKFG</sequence>
<accession>A0A8D8X6Y1</accession>
<dbReference type="EMBL" id="HBUF01264820">
    <property type="protein sequence ID" value="CAG6683855.1"/>
    <property type="molecule type" value="Transcribed_RNA"/>
</dbReference>
<evidence type="ECO:0000313" key="1">
    <source>
        <dbReference type="EMBL" id="CAG6683855.1"/>
    </source>
</evidence>
<protein>
    <submittedName>
        <fullName evidence="1">Uncharacterized protein</fullName>
    </submittedName>
</protein>
<proteinExistence type="predicted"/>
<name>A0A8D8X6Y1_9HEMI</name>
<reference evidence="1" key="1">
    <citation type="submission" date="2021-05" db="EMBL/GenBank/DDBJ databases">
        <authorList>
            <person name="Alioto T."/>
            <person name="Alioto T."/>
            <person name="Gomez Garrido J."/>
        </authorList>
    </citation>
    <scope>NUCLEOTIDE SEQUENCE</scope>
</reference>